<feature type="chain" id="PRO_5046843449" description="DNA/RNA non-specific endonuclease/pyrophosphatase/phosphodiesterase domain-containing protein" evidence="4">
    <location>
        <begin position="23"/>
        <end position="487"/>
    </location>
</feature>
<dbReference type="InterPro" id="IPR040255">
    <property type="entry name" value="Non-specific_endonuclease"/>
</dbReference>
<feature type="domain" description="DNA/RNA non-specific endonuclease/pyrophosphatase/phosphodiesterase" evidence="5">
    <location>
        <begin position="228"/>
        <end position="464"/>
    </location>
</feature>
<sequence>MAKKCGIAVFLLVIVCLNCVASFNEESTKHREKRSPRPQFPKFIFGQIGKWIPKIVNQGKEVANKVEQFVSKNPEKAAGIAAGAGVAGAVIVDQLGQKRPRPGCQVHIRRLQEKQPVFFNVGDPRSLMMPVDGNLSWASGEKSWIACPPSDGSRNSISGLNRVSAEIECVLGIAFKYVHDDSALLITQVSCDNRVTGNVRTSPIPNLCPATYKAVGFDVPFPNIGNRFFDLYYICFNETAATTIYTRHTVYGNEIAHRCTSSRPSFKVAGFPPEIDVETAYTQDAQFDRLTALFAADYNPRGSARLYYDLSYLQKGHLTPHADELFTTWQWSTYFFINVVGMWDSINNGNWKYLEESVRTLADNSKRNLNIYTGAYDTLSLCSMWDHCVDFTLSNGRVPVPKWLWKIVKSPDLDAAIALVVSNNPFLDEDPICGLGGQSHGWNASVVSNVTHGPVSYCSVQDLRNVIGNIPLDALATNLLSYVVASG</sequence>
<name>A0ABM1ZHT2_AEDAL</name>
<dbReference type="SUPFAM" id="SSF54060">
    <property type="entry name" value="His-Me finger endonucleases"/>
    <property type="match status" value="1"/>
</dbReference>
<evidence type="ECO:0000256" key="3">
    <source>
        <dbReference type="ARBA" id="ARBA00022759"/>
    </source>
</evidence>
<dbReference type="Proteomes" id="UP000069940">
    <property type="component" value="Unassembled WGS sequence"/>
</dbReference>
<keyword evidence="2" id="KW-0540">Nuclease</keyword>
<keyword evidence="3" id="KW-0255">Endonuclease</keyword>
<evidence type="ECO:0000259" key="5">
    <source>
        <dbReference type="SMART" id="SM00892"/>
    </source>
</evidence>
<comment type="similarity">
    <text evidence="1">Belongs to the DNA/RNA non-specific endonuclease family.</text>
</comment>
<reference evidence="7" key="1">
    <citation type="journal article" date="2015" name="Proc. Natl. Acad. Sci. U.S.A.">
        <title>Genome sequence of the Asian Tiger mosquito, Aedes albopictus, reveals insights into its biology, genetics, and evolution.</title>
        <authorList>
            <person name="Chen X.G."/>
            <person name="Jiang X."/>
            <person name="Gu J."/>
            <person name="Xu M."/>
            <person name="Wu Y."/>
            <person name="Deng Y."/>
            <person name="Zhang C."/>
            <person name="Bonizzoni M."/>
            <person name="Dermauw W."/>
            <person name="Vontas J."/>
            <person name="Armbruster P."/>
            <person name="Huang X."/>
            <person name="Yang Y."/>
            <person name="Zhang H."/>
            <person name="He W."/>
            <person name="Peng H."/>
            <person name="Liu Y."/>
            <person name="Wu K."/>
            <person name="Chen J."/>
            <person name="Lirakis M."/>
            <person name="Topalis P."/>
            <person name="Van Leeuwen T."/>
            <person name="Hall A.B."/>
            <person name="Jiang X."/>
            <person name="Thorpe C."/>
            <person name="Mueller R.L."/>
            <person name="Sun C."/>
            <person name="Waterhouse R.M."/>
            <person name="Yan G."/>
            <person name="Tu Z.J."/>
            <person name="Fang X."/>
            <person name="James A.A."/>
        </authorList>
    </citation>
    <scope>NUCLEOTIDE SEQUENCE [LARGE SCALE GENOMIC DNA]</scope>
    <source>
        <strain evidence="7">Foshan</strain>
    </source>
</reference>
<dbReference type="InterPro" id="IPR044925">
    <property type="entry name" value="His-Me_finger_sf"/>
</dbReference>
<dbReference type="GeneID" id="109418600"/>
<proteinExistence type="inferred from homology"/>
<keyword evidence="3" id="KW-0378">Hydrolase</keyword>
<evidence type="ECO:0000256" key="2">
    <source>
        <dbReference type="ARBA" id="ARBA00022722"/>
    </source>
</evidence>
<organism evidence="6 7">
    <name type="scientific">Aedes albopictus</name>
    <name type="common">Asian tiger mosquito</name>
    <name type="synonym">Stegomyia albopicta</name>
    <dbReference type="NCBI Taxonomy" id="7160"/>
    <lineage>
        <taxon>Eukaryota</taxon>
        <taxon>Metazoa</taxon>
        <taxon>Ecdysozoa</taxon>
        <taxon>Arthropoda</taxon>
        <taxon>Hexapoda</taxon>
        <taxon>Insecta</taxon>
        <taxon>Pterygota</taxon>
        <taxon>Neoptera</taxon>
        <taxon>Endopterygota</taxon>
        <taxon>Diptera</taxon>
        <taxon>Nematocera</taxon>
        <taxon>Culicoidea</taxon>
        <taxon>Culicidae</taxon>
        <taxon>Culicinae</taxon>
        <taxon>Aedini</taxon>
        <taxon>Aedes</taxon>
        <taxon>Stegomyia</taxon>
    </lineage>
</organism>
<reference evidence="6" key="2">
    <citation type="submission" date="2025-05" db="UniProtKB">
        <authorList>
            <consortium name="EnsemblMetazoa"/>
        </authorList>
    </citation>
    <scope>IDENTIFICATION</scope>
    <source>
        <strain evidence="6">Foshan</strain>
    </source>
</reference>
<dbReference type="SMART" id="SM00892">
    <property type="entry name" value="Endonuclease_NS"/>
    <property type="match status" value="1"/>
</dbReference>
<dbReference type="EnsemblMetazoa" id="AALFPA23_018642.R27359">
    <property type="protein sequence ID" value="AALFPA23_018642.P27359"/>
    <property type="gene ID" value="AALFPA23_018642"/>
</dbReference>
<dbReference type="InterPro" id="IPR044929">
    <property type="entry name" value="DNA/RNA_non-sp_Endonuclease_sf"/>
</dbReference>
<dbReference type="RefSeq" id="XP_019548350.2">
    <property type="nucleotide sequence ID" value="XM_019692805.3"/>
</dbReference>
<evidence type="ECO:0000256" key="1">
    <source>
        <dbReference type="ARBA" id="ARBA00010052"/>
    </source>
</evidence>
<dbReference type="InterPro" id="IPR001604">
    <property type="entry name" value="Endo_G_ENPP1-like_dom"/>
</dbReference>
<dbReference type="Pfam" id="PF01223">
    <property type="entry name" value="Endonuclease_NS"/>
    <property type="match status" value="1"/>
</dbReference>
<dbReference type="PANTHER" id="PTHR13966">
    <property type="entry name" value="ENDONUCLEASE RELATED"/>
    <property type="match status" value="1"/>
</dbReference>
<evidence type="ECO:0000313" key="7">
    <source>
        <dbReference type="Proteomes" id="UP000069940"/>
    </source>
</evidence>
<evidence type="ECO:0000256" key="4">
    <source>
        <dbReference type="SAM" id="SignalP"/>
    </source>
</evidence>
<accession>A0ABM1ZHT2</accession>
<keyword evidence="4" id="KW-0732">Signal</keyword>
<evidence type="ECO:0000313" key="6">
    <source>
        <dbReference type="EnsemblMetazoa" id="AALFPA23_018642.P27359"/>
    </source>
</evidence>
<feature type="signal peptide" evidence="4">
    <location>
        <begin position="1"/>
        <end position="22"/>
    </location>
</feature>
<dbReference type="PANTHER" id="PTHR13966:SF17">
    <property type="entry name" value="ENDONUCLEASE-RELATED"/>
    <property type="match status" value="1"/>
</dbReference>
<protein>
    <recommendedName>
        <fullName evidence="5">DNA/RNA non-specific endonuclease/pyrophosphatase/phosphodiesterase domain-containing protein</fullName>
    </recommendedName>
</protein>
<keyword evidence="7" id="KW-1185">Reference proteome</keyword>
<dbReference type="Gene3D" id="3.40.570.10">
    <property type="entry name" value="Extracellular Endonuclease, subunit A"/>
    <property type="match status" value="1"/>
</dbReference>